<keyword evidence="2 4" id="KW-0694">RNA-binding</keyword>
<dbReference type="InterPro" id="IPR035979">
    <property type="entry name" value="RBD_domain_sf"/>
</dbReference>
<dbReference type="SUPFAM" id="SSF54928">
    <property type="entry name" value="RNA-binding domain, RBD"/>
    <property type="match status" value="1"/>
</dbReference>
<evidence type="ECO:0000313" key="7">
    <source>
        <dbReference type="EMBL" id="TPX74664.1"/>
    </source>
</evidence>
<feature type="compositionally biased region" description="Basic and acidic residues" evidence="5">
    <location>
        <begin position="366"/>
        <end position="379"/>
    </location>
</feature>
<dbReference type="STRING" id="246404.A0A507FEK2"/>
<evidence type="ECO:0000256" key="3">
    <source>
        <dbReference type="ARBA" id="ARBA00023242"/>
    </source>
</evidence>
<reference evidence="7 8" key="1">
    <citation type="journal article" date="2019" name="Sci. Rep.">
        <title>Comparative genomics of chytrid fungi reveal insights into the obligate biotrophic and pathogenic lifestyle of Synchytrium endobioticum.</title>
        <authorList>
            <person name="van de Vossenberg B.T.L.H."/>
            <person name="Warris S."/>
            <person name="Nguyen H.D.T."/>
            <person name="van Gent-Pelzer M.P.E."/>
            <person name="Joly D.L."/>
            <person name="van de Geest H.C."/>
            <person name="Bonants P.J.M."/>
            <person name="Smith D.S."/>
            <person name="Levesque C.A."/>
            <person name="van der Lee T.A.J."/>
        </authorList>
    </citation>
    <scope>NUCLEOTIDE SEQUENCE [LARGE SCALE GENOMIC DNA]</scope>
    <source>
        <strain evidence="7 8">CBS 675.73</strain>
    </source>
</reference>
<evidence type="ECO:0000256" key="4">
    <source>
        <dbReference type="PROSITE-ProRule" id="PRU00176"/>
    </source>
</evidence>
<feature type="region of interest" description="Disordered" evidence="5">
    <location>
        <begin position="1"/>
        <end position="161"/>
    </location>
</feature>
<dbReference type="PANTHER" id="PTHR46754">
    <property type="entry name" value="MKI67 FHA DOMAIN-INTERACTING NUCLEOLAR PHOSPHOPROTEIN"/>
    <property type="match status" value="1"/>
</dbReference>
<gene>
    <name evidence="7" type="ORF">CcCBS67573_g04055</name>
</gene>
<dbReference type="InterPro" id="IPR012677">
    <property type="entry name" value="Nucleotide-bd_a/b_plait_sf"/>
</dbReference>
<evidence type="ECO:0000313" key="8">
    <source>
        <dbReference type="Proteomes" id="UP000320333"/>
    </source>
</evidence>
<dbReference type="GO" id="GO:0003723">
    <property type="term" value="F:RNA binding"/>
    <property type="evidence" value="ECO:0007669"/>
    <property type="project" value="UniProtKB-UniRule"/>
</dbReference>
<feature type="compositionally biased region" description="Basic and acidic residues" evidence="5">
    <location>
        <begin position="199"/>
        <end position="209"/>
    </location>
</feature>
<dbReference type="CDD" id="cd12307">
    <property type="entry name" value="RRM_NIFK_like"/>
    <property type="match status" value="1"/>
</dbReference>
<evidence type="ECO:0000256" key="2">
    <source>
        <dbReference type="ARBA" id="ARBA00022884"/>
    </source>
</evidence>
<dbReference type="PROSITE" id="PS50102">
    <property type="entry name" value="RRM"/>
    <property type="match status" value="1"/>
</dbReference>
<feature type="domain" description="RRM" evidence="6">
    <location>
        <begin position="215"/>
        <end position="293"/>
    </location>
</feature>
<dbReference type="SMART" id="SM00360">
    <property type="entry name" value="RRM"/>
    <property type="match status" value="1"/>
</dbReference>
<feature type="compositionally biased region" description="Low complexity" evidence="5">
    <location>
        <begin position="400"/>
        <end position="437"/>
    </location>
</feature>
<feature type="region of interest" description="Disordered" evidence="5">
    <location>
        <begin position="366"/>
        <end position="540"/>
    </location>
</feature>
<evidence type="ECO:0000259" key="6">
    <source>
        <dbReference type="PROSITE" id="PS50102"/>
    </source>
</evidence>
<feature type="region of interest" description="Disordered" evidence="5">
    <location>
        <begin position="186"/>
        <end position="210"/>
    </location>
</feature>
<dbReference type="AlphaFoldDB" id="A0A507FEK2"/>
<sequence length="540" mass="57174">MAPKSAQKTKSPARKSPASTPKALSSVAGKAIAKKQMSPALKPKPETTSSSVTRSSSAAAKAKSGKKPAAEPVQEEEDDEEEEIEDVEIPDDEFEAVIGQDLYADDEDDEDTDDEALLAGVLGSDDEDEEEVPVSKKTGKNAAKSASTEEEDEEDEVEVDELALQNAIVQLQDTIANKKTLKEKRKEKKAAGVVTETKSASKVDEEKSKPGKKTGVVYLGRIPHGFYEKEMKSYFSQFGEVLKLRLSRNKKTGASKHYAFLEFPSEQVAQIVADTMHGYLLFNQILQCQVVPHDKLHPDTFKGHDRRFKVLPWNKIERQRVNKPLNAEDVRNRTAKLVAKENRKRLRLAEVGIDYEFGGYAEAAKRVKGEEPAVEEKKAASKQSSAKATPVKATKSTKEAVSPAPAPAADAVAKTPAKAAKAASAAPASAKKATPVSVAAVTPKKPESGKKAVTRSATPAPATPAPAATVAKSAKKSPAPKTPAPTAAPSTPAAVKASAKKSPAPKTPAPTAAPSTPAAAKASAKKSPASASKKGAAKRV</sequence>
<evidence type="ECO:0000256" key="1">
    <source>
        <dbReference type="ARBA" id="ARBA00004604"/>
    </source>
</evidence>
<dbReference type="Proteomes" id="UP000320333">
    <property type="component" value="Unassembled WGS sequence"/>
</dbReference>
<feature type="compositionally biased region" description="Low complexity" evidence="5">
    <location>
        <begin position="49"/>
        <end position="62"/>
    </location>
</feature>
<feature type="compositionally biased region" description="Low complexity" evidence="5">
    <location>
        <begin position="456"/>
        <end position="534"/>
    </location>
</feature>
<dbReference type="Pfam" id="PF00076">
    <property type="entry name" value="RRM_1"/>
    <property type="match status" value="1"/>
</dbReference>
<proteinExistence type="predicted"/>
<evidence type="ECO:0000256" key="5">
    <source>
        <dbReference type="SAM" id="MobiDB-lite"/>
    </source>
</evidence>
<keyword evidence="8" id="KW-1185">Reference proteome</keyword>
<accession>A0A507FEK2</accession>
<organism evidence="7 8">
    <name type="scientific">Chytriomyces confervae</name>
    <dbReference type="NCBI Taxonomy" id="246404"/>
    <lineage>
        <taxon>Eukaryota</taxon>
        <taxon>Fungi</taxon>
        <taxon>Fungi incertae sedis</taxon>
        <taxon>Chytridiomycota</taxon>
        <taxon>Chytridiomycota incertae sedis</taxon>
        <taxon>Chytridiomycetes</taxon>
        <taxon>Chytridiales</taxon>
        <taxon>Chytriomycetaceae</taxon>
        <taxon>Chytriomyces</taxon>
    </lineage>
</organism>
<protein>
    <recommendedName>
        <fullName evidence="6">RRM domain-containing protein</fullName>
    </recommendedName>
</protein>
<keyword evidence="3" id="KW-0539">Nucleus</keyword>
<dbReference type="GO" id="GO:0005730">
    <property type="term" value="C:nucleolus"/>
    <property type="evidence" value="ECO:0007669"/>
    <property type="project" value="UniProtKB-SubCell"/>
</dbReference>
<feature type="compositionally biased region" description="Polar residues" evidence="5">
    <location>
        <begin position="1"/>
        <end position="10"/>
    </location>
</feature>
<feature type="compositionally biased region" description="Acidic residues" evidence="5">
    <location>
        <begin position="148"/>
        <end position="161"/>
    </location>
</feature>
<name>A0A507FEK2_9FUNG</name>
<feature type="compositionally biased region" description="Acidic residues" evidence="5">
    <location>
        <begin position="103"/>
        <end position="116"/>
    </location>
</feature>
<comment type="subcellular location">
    <subcellularLocation>
        <location evidence="1">Nucleus</location>
        <location evidence="1">Nucleolus</location>
    </subcellularLocation>
</comment>
<dbReference type="OrthoDB" id="21467at2759"/>
<dbReference type="EMBL" id="QEAP01000114">
    <property type="protein sequence ID" value="TPX74664.1"/>
    <property type="molecule type" value="Genomic_DNA"/>
</dbReference>
<dbReference type="InterPro" id="IPR000504">
    <property type="entry name" value="RRM_dom"/>
</dbReference>
<dbReference type="Gene3D" id="3.30.70.330">
    <property type="match status" value="1"/>
</dbReference>
<comment type="caution">
    <text evidence="7">The sequence shown here is derived from an EMBL/GenBank/DDBJ whole genome shotgun (WGS) entry which is preliminary data.</text>
</comment>
<feature type="compositionally biased region" description="Acidic residues" evidence="5">
    <location>
        <begin position="73"/>
        <end position="95"/>
    </location>
</feature>